<evidence type="ECO:0000256" key="8">
    <source>
        <dbReference type="ARBA" id="ARBA00023180"/>
    </source>
</evidence>
<dbReference type="PANTHER" id="PTHR37236:SF1">
    <property type="entry name" value="AUXIN-BINDING PROTEIN 1"/>
    <property type="match status" value="1"/>
</dbReference>
<dbReference type="GO" id="GO:0045793">
    <property type="term" value="P:positive regulation of cell size"/>
    <property type="evidence" value="ECO:0007669"/>
    <property type="project" value="TreeGrafter"/>
</dbReference>
<dbReference type="PRINTS" id="PR00655">
    <property type="entry name" value="AUXINBINDNGP"/>
</dbReference>
<gene>
    <name evidence="13" type="ORF">VNO80_15041</name>
</gene>
<keyword evidence="5 11" id="KW-0862">Zinc</keyword>
<dbReference type="EMBL" id="JAYMYR010000006">
    <property type="protein sequence ID" value="KAK7355779.1"/>
    <property type="molecule type" value="Genomic_DNA"/>
</dbReference>
<organism evidence="13 14">
    <name type="scientific">Phaseolus coccineus</name>
    <name type="common">Scarlet runner bean</name>
    <name type="synonym">Phaseolus multiflorus</name>
    <dbReference type="NCBI Taxonomy" id="3886"/>
    <lineage>
        <taxon>Eukaryota</taxon>
        <taxon>Viridiplantae</taxon>
        <taxon>Streptophyta</taxon>
        <taxon>Embryophyta</taxon>
        <taxon>Tracheophyta</taxon>
        <taxon>Spermatophyta</taxon>
        <taxon>Magnoliopsida</taxon>
        <taxon>eudicotyledons</taxon>
        <taxon>Gunneridae</taxon>
        <taxon>Pentapetalae</taxon>
        <taxon>rosids</taxon>
        <taxon>fabids</taxon>
        <taxon>Fabales</taxon>
        <taxon>Fabaceae</taxon>
        <taxon>Papilionoideae</taxon>
        <taxon>50 kb inversion clade</taxon>
        <taxon>NPAAA clade</taxon>
        <taxon>indigoferoid/millettioid clade</taxon>
        <taxon>Phaseoleae</taxon>
        <taxon>Phaseolus</taxon>
    </lineage>
</organism>
<evidence type="ECO:0008006" key="15">
    <source>
        <dbReference type="Google" id="ProtNLM"/>
    </source>
</evidence>
<feature type="binding site" evidence="11">
    <location>
        <position position="180"/>
    </location>
    <ligand>
        <name>Zn(2+)</name>
        <dbReference type="ChEBI" id="CHEBI:29105"/>
    </ligand>
</feature>
<dbReference type="SUPFAM" id="SSF51182">
    <property type="entry name" value="RmlC-like cupins"/>
    <property type="match status" value="1"/>
</dbReference>
<evidence type="ECO:0000256" key="5">
    <source>
        <dbReference type="ARBA" id="ARBA00022833"/>
    </source>
</evidence>
<dbReference type="InterPro" id="IPR014710">
    <property type="entry name" value="RmlC-like_jellyroll"/>
</dbReference>
<dbReference type="Pfam" id="PF02041">
    <property type="entry name" value="Auxin_BP"/>
    <property type="match status" value="1"/>
</dbReference>
<keyword evidence="4" id="KW-0256">Endoplasmic reticulum</keyword>
<dbReference type="InterPro" id="IPR011051">
    <property type="entry name" value="RmlC_Cupin_sf"/>
</dbReference>
<evidence type="ECO:0000256" key="1">
    <source>
        <dbReference type="ARBA" id="ARBA00004319"/>
    </source>
</evidence>
<evidence type="ECO:0000313" key="14">
    <source>
        <dbReference type="Proteomes" id="UP001374584"/>
    </source>
</evidence>
<dbReference type="GO" id="GO:0046872">
    <property type="term" value="F:metal ion binding"/>
    <property type="evidence" value="ECO:0007669"/>
    <property type="project" value="UniProtKB-KW"/>
</dbReference>
<dbReference type="PANTHER" id="PTHR37236">
    <property type="entry name" value="AUXIN-BINDING PROTEIN 1"/>
    <property type="match status" value="1"/>
</dbReference>
<accession>A0AAN9MMZ3</accession>
<proteinExistence type="predicted"/>
<dbReference type="AlphaFoldDB" id="A0AAN9MMZ3"/>
<keyword evidence="2 11" id="KW-0479">Metal-binding</keyword>
<evidence type="ECO:0000256" key="12">
    <source>
        <dbReference type="PIRSR" id="PIRSR600526-3"/>
    </source>
</evidence>
<dbReference type="CDD" id="cd02220">
    <property type="entry name" value="cupin_ABP1"/>
    <property type="match status" value="1"/>
</dbReference>
<keyword evidence="14" id="KW-1185">Reference proteome</keyword>
<dbReference type="GO" id="GO:0032877">
    <property type="term" value="P:positive regulation of DNA endoreduplication"/>
    <property type="evidence" value="ECO:0007669"/>
    <property type="project" value="TreeGrafter"/>
</dbReference>
<sequence>MSFSRIASTFRRYGKNSPQTTANSRKRKWCSWSLWCVDVVITRNCWKMVECYAISLLLLCLFSFSALVLASSPCPITGLPLVRNISEIPQDNYGRAGLSHLTVAGSLLHGMKEVEVWLQTFSPGTYTPIHRHSCEEVFVVLKGSGTLYLATASHGKYPGKPQEHFIFANSTFHVPVNDVHQLWNTNEYEDLQVLVIISRPPVKLFAYEDWSMPHTAAKMKFPYYWDEQCYEESPKDEL</sequence>
<dbReference type="InterPro" id="IPR000526">
    <property type="entry name" value="Auxin-bd"/>
</dbReference>
<dbReference type="GO" id="GO:0010011">
    <property type="term" value="F:auxin binding"/>
    <property type="evidence" value="ECO:0007669"/>
    <property type="project" value="InterPro"/>
</dbReference>
<name>A0AAN9MMZ3_PHACN</name>
<evidence type="ECO:0000256" key="11">
    <source>
        <dbReference type="PIRSR" id="PIRSR600526-2"/>
    </source>
</evidence>
<feature type="binding site" evidence="11">
    <location>
        <position position="130"/>
    </location>
    <ligand>
        <name>Zn(2+)</name>
        <dbReference type="ChEBI" id="CHEBI:29105"/>
    </ligand>
</feature>
<evidence type="ECO:0000256" key="4">
    <source>
        <dbReference type="ARBA" id="ARBA00022824"/>
    </source>
</evidence>
<feature type="binding site" evidence="11">
    <location>
        <position position="132"/>
    </location>
    <ligand>
        <name>Zn(2+)</name>
        <dbReference type="ChEBI" id="CHEBI:29105"/>
    </ligand>
</feature>
<feature type="glycosylation site" description="N-linked (GlcNAc...) asparagine" evidence="10">
    <location>
        <position position="169"/>
    </location>
</feature>
<keyword evidence="3" id="KW-0732">Signal</keyword>
<feature type="binding site" evidence="11">
    <location>
        <position position="136"/>
    </location>
    <ligand>
        <name>Zn(2+)</name>
        <dbReference type="ChEBI" id="CHEBI:29105"/>
    </ligand>
</feature>
<reference evidence="13 14" key="1">
    <citation type="submission" date="2024-01" db="EMBL/GenBank/DDBJ databases">
        <title>The genomes of 5 underutilized Papilionoideae crops provide insights into root nodulation and disease resistanc.</title>
        <authorList>
            <person name="Jiang F."/>
        </authorList>
    </citation>
    <scope>NUCLEOTIDE SEQUENCE [LARGE SCALE GENOMIC DNA]</scope>
    <source>
        <strain evidence="13">JINMINGXINNONG_FW02</strain>
        <tissue evidence="13">Leaves</tissue>
    </source>
</reference>
<dbReference type="GO" id="GO:0051781">
    <property type="term" value="P:positive regulation of cell division"/>
    <property type="evidence" value="ECO:0007669"/>
    <property type="project" value="TreeGrafter"/>
</dbReference>
<dbReference type="GO" id="GO:0009734">
    <property type="term" value="P:auxin-activated signaling pathway"/>
    <property type="evidence" value="ECO:0007669"/>
    <property type="project" value="UniProtKB-KW"/>
</dbReference>
<keyword evidence="8" id="KW-0325">Glycoprotein</keyword>
<keyword evidence="9" id="KW-0927">Auxin signaling pathway</keyword>
<feature type="disulfide bond" evidence="12">
    <location>
        <begin position="74"/>
        <end position="229"/>
    </location>
</feature>
<evidence type="ECO:0000256" key="6">
    <source>
        <dbReference type="ARBA" id="ARBA00023157"/>
    </source>
</evidence>
<dbReference type="Proteomes" id="UP001374584">
    <property type="component" value="Unassembled WGS sequence"/>
</dbReference>
<dbReference type="GO" id="GO:0000911">
    <property type="term" value="P:cytokinesis by cell plate formation"/>
    <property type="evidence" value="ECO:0007669"/>
    <property type="project" value="TreeGrafter"/>
</dbReference>
<comment type="caution">
    <text evidence="13">The sequence shown here is derived from an EMBL/GenBank/DDBJ whole genome shotgun (WGS) entry which is preliminary data.</text>
</comment>
<keyword evidence="6 12" id="KW-1015">Disulfide bond</keyword>
<evidence type="ECO:0000256" key="9">
    <source>
        <dbReference type="ARBA" id="ARBA00023294"/>
    </source>
</evidence>
<dbReference type="FunFam" id="2.60.120.10:FF:000080">
    <property type="entry name" value="Auxin-binding protein 1"/>
    <property type="match status" value="1"/>
</dbReference>
<evidence type="ECO:0000256" key="7">
    <source>
        <dbReference type="ARBA" id="ARBA00023170"/>
    </source>
</evidence>
<protein>
    <recommendedName>
        <fullName evidence="15">Auxin-binding protein T85</fullName>
    </recommendedName>
</protein>
<keyword evidence="7" id="KW-0675">Receptor</keyword>
<comment type="subcellular location">
    <subcellularLocation>
        <location evidence="1">Endoplasmic reticulum lumen</location>
    </subcellularLocation>
</comment>
<dbReference type="GO" id="GO:0005788">
    <property type="term" value="C:endoplasmic reticulum lumen"/>
    <property type="evidence" value="ECO:0007669"/>
    <property type="project" value="UniProtKB-SubCell"/>
</dbReference>
<evidence type="ECO:0000256" key="10">
    <source>
        <dbReference type="PIRSR" id="PIRSR600526-1"/>
    </source>
</evidence>
<dbReference type="GO" id="GO:0009826">
    <property type="term" value="P:unidimensional cell growth"/>
    <property type="evidence" value="ECO:0007669"/>
    <property type="project" value="TreeGrafter"/>
</dbReference>
<evidence type="ECO:0000313" key="13">
    <source>
        <dbReference type="EMBL" id="KAK7355779.1"/>
    </source>
</evidence>
<evidence type="ECO:0000256" key="2">
    <source>
        <dbReference type="ARBA" id="ARBA00022723"/>
    </source>
</evidence>
<evidence type="ECO:0000256" key="3">
    <source>
        <dbReference type="ARBA" id="ARBA00022729"/>
    </source>
</evidence>
<dbReference type="Gene3D" id="2.60.120.10">
    <property type="entry name" value="Jelly Rolls"/>
    <property type="match status" value="1"/>
</dbReference>